<dbReference type="InterPro" id="IPR017970">
    <property type="entry name" value="Homeobox_CS"/>
</dbReference>
<dbReference type="CDD" id="cd00086">
    <property type="entry name" value="homeodomain"/>
    <property type="match status" value="1"/>
</dbReference>
<dbReference type="SUPFAM" id="SSF46689">
    <property type="entry name" value="Homeodomain-like"/>
    <property type="match status" value="1"/>
</dbReference>
<accession>R0M5I5</accession>
<organism evidence="7 8">
    <name type="scientific">Nosema bombycis (strain CQ1 / CVCC 102059)</name>
    <name type="common">Microsporidian parasite</name>
    <name type="synonym">Pebrine of silkworm</name>
    <dbReference type="NCBI Taxonomy" id="578461"/>
    <lineage>
        <taxon>Eukaryota</taxon>
        <taxon>Fungi</taxon>
        <taxon>Fungi incertae sedis</taxon>
        <taxon>Microsporidia</taxon>
        <taxon>Nosematidae</taxon>
        <taxon>Nosema</taxon>
    </lineage>
</organism>
<keyword evidence="1 4" id="KW-0238">DNA-binding</keyword>
<evidence type="ECO:0000313" key="7">
    <source>
        <dbReference type="EMBL" id="EOB13264.1"/>
    </source>
</evidence>
<dbReference type="PROSITE" id="PS00027">
    <property type="entry name" value="HOMEOBOX_1"/>
    <property type="match status" value="1"/>
</dbReference>
<evidence type="ECO:0000256" key="4">
    <source>
        <dbReference type="PROSITE-ProRule" id="PRU00108"/>
    </source>
</evidence>
<dbReference type="EMBL" id="KB908995">
    <property type="protein sequence ID" value="EOB13264.1"/>
    <property type="molecule type" value="Genomic_DNA"/>
</dbReference>
<evidence type="ECO:0000313" key="8">
    <source>
        <dbReference type="Proteomes" id="UP000016927"/>
    </source>
</evidence>
<evidence type="ECO:0000256" key="1">
    <source>
        <dbReference type="ARBA" id="ARBA00023125"/>
    </source>
</evidence>
<protein>
    <submittedName>
        <fullName evidence="7">Homeobox protein HD-8</fullName>
    </submittedName>
</protein>
<evidence type="ECO:0000256" key="2">
    <source>
        <dbReference type="ARBA" id="ARBA00023155"/>
    </source>
</evidence>
<reference evidence="7 8" key="1">
    <citation type="journal article" date="2013" name="BMC Genomics">
        <title>Comparative genomics of parasitic silkworm microsporidia reveal an association between genome expansion and host adaptation.</title>
        <authorList>
            <person name="Pan G."/>
            <person name="Xu J."/>
            <person name="Li T."/>
            <person name="Xia Q."/>
            <person name="Liu S.L."/>
            <person name="Zhang G."/>
            <person name="Li S."/>
            <person name="Li C."/>
            <person name="Liu H."/>
            <person name="Yang L."/>
            <person name="Liu T."/>
            <person name="Zhang X."/>
            <person name="Wu Z."/>
            <person name="Fan W."/>
            <person name="Dang X."/>
            <person name="Xiang H."/>
            <person name="Tao M."/>
            <person name="Li Y."/>
            <person name="Hu J."/>
            <person name="Li Z."/>
            <person name="Lin L."/>
            <person name="Luo J."/>
            <person name="Geng L."/>
            <person name="Wang L."/>
            <person name="Long M."/>
            <person name="Wan Y."/>
            <person name="He N."/>
            <person name="Zhang Z."/>
            <person name="Lu C."/>
            <person name="Keeling P.J."/>
            <person name="Wang J."/>
            <person name="Xiang Z."/>
            <person name="Zhou Z."/>
        </authorList>
    </citation>
    <scope>NUCLEOTIDE SEQUENCE [LARGE SCALE GENOMIC DNA]</scope>
    <source>
        <strain evidence="8">CQ1 / CVCC 102059</strain>
    </source>
</reference>
<dbReference type="GO" id="GO:0003677">
    <property type="term" value="F:DNA binding"/>
    <property type="evidence" value="ECO:0007669"/>
    <property type="project" value="UniProtKB-UniRule"/>
</dbReference>
<dbReference type="SMART" id="SM00389">
    <property type="entry name" value="HOX"/>
    <property type="match status" value="1"/>
</dbReference>
<dbReference type="STRING" id="578461.R0M5I5"/>
<evidence type="ECO:0000256" key="5">
    <source>
        <dbReference type="RuleBase" id="RU000682"/>
    </source>
</evidence>
<dbReference type="VEuPathDB" id="MicrosporidiaDB:NBO_87g0001"/>
<proteinExistence type="predicted"/>
<dbReference type="InterPro" id="IPR009057">
    <property type="entry name" value="Homeodomain-like_sf"/>
</dbReference>
<evidence type="ECO:0000256" key="3">
    <source>
        <dbReference type="ARBA" id="ARBA00023242"/>
    </source>
</evidence>
<keyword evidence="3 4" id="KW-0539">Nucleus</keyword>
<dbReference type="GO" id="GO:0000981">
    <property type="term" value="F:DNA-binding transcription factor activity, RNA polymerase II-specific"/>
    <property type="evidence" value="ECO:0007669"/>
    <property type="project" value="InterPro"/>
</dbReference>
<dbReference type="HOGENOM" id="CLU_128308_0_0_1"/>
<comment type="subcellular location">
    <subcellularLocation>
        <location evidence="4 5">Nucleus</location>
    </subcellularLocation>
</comment>
<dbReference type="Proteomes" id="UP000016927">
    <property type="component" value="Unassembled WGS sequence"/>
</dbReference>
<dbReference type="OrthoDB" id="6159439at2759"/>
<name>R0M5I5_NOSB1</name>
<dbReference type="AlphaFoldDB" id="R0M5I5"/>
<keyword evidence="2 4" id="KW-0371">Homeobox</keyword>
<gene>
    <name evidence="7" type="primary">HD8</name>
    <name evidence="7" type="ORF">NBO_87g0001</name>
</gene>
<feature type="domain" description="Homeobox" evidence="6">
    <location>
        <begin position="41"/>
        <end position="88"/>
    </location>
</feature>
<dbReference type="Pfam" id="PF00046">
    <property type="entry name" value="Homeodomain"/>
    <property type="match status" value="1"/>
</dbReference>
<dbReference type="InterPro" id="IPR001356">
    <property type="entry name" value="HD"/>
</dbReference>
<keyword evidence="8" id="KW-1185">Reference proteome</keyword>
<dbReference type="PROSITE" id="PS50071">
    <property type="entry name" value="HOMEOBOX_2"/>
    <property type="match status" value="1"/>
</dbReference>
<dbReference type="GO" id="GO:0005634">
    <property type="term" value="C:nucleus"/>
    <property type="evidence" value="ECO:0007669"/>
    <property type="project" value="UniProtKB-SubCell"/>
</dbReference>
<sequence>MNEKIVEDEKVIQAALGLVKLGRNEMTISSGIRGCKKSLFQNMVLREVFKLTMYPSPQTKIDLSILLNLSEKAIKVWFQNERQNEKLSFTSGKYQRSQKFEISALILYRIFKKVNSILKMNK</sequence>
<evidence type="ECO:0000259" key="6">
    <source>
        <dbReference type="PROSITE" id="PS50071"/>
    </source>
</evidence>
<dbReference type="Gene3D" id="1.10.10.60">
    <property type="entry name" value="Homeodomain-like"/>
    <property type="match status" value="1"/>
</dbReference>
<feature type="DNA-binding region" description="Homeobox" evidence="4">
    <location>
        <begin position="43"/>
        <end position="89"/>
    </location>
</feature>